<keyword evidence="3" id="KW-1185">Reference proteome</keyword>
<dbReference type="PANTHER" id="PTHR21274">
    <property type="entry name" value="MECKELIN"/>
    <property type="match status" value="1"/>
</dbReference>
<dbReference type="AlphaFoldDB" id="A0A3S5FC70"/>
<gene>
    <name evidence="2" type="ORF">PXEA_LOCUS4093</name>
</gene>
<dbReference type="GO" id="GO:0060271">
    <property type="term" value="P:cilium assembly"/>
    <property type="evidence" value="ECO:0007669"/>
    <property type="project" value="InterPro"/>
</dbReference>
<dbReference type="InterPro" id="IPR019170">
    <property type="entry name" value="Meckelin"/>
</dbReference>
<dbReference type="EMBL" id="CAAALY010009604">
    <property type="protein sequence ID" value="VEL10653.1"/>
    <property type="molecule type" value="Genomic_DNA"/>
</dbReference>
<organism evidence="2 3">
    <name type="scientific">Protopolystoma xenopodis</name>
    <dbReference type="NCBI Taxonomy" id="117903"/>
    <lineage>
        <taxon>Eukaryota</taxon>
        <taxon>Metazoa</taxon>
        <taxon>Spiralia</taxon>
        <taxon>Lophotrochozoa</taxon>
        <taxon>Platyhelminthes</taxon>
        <taxon>Monogenea</taxon>
        <taxon>Polyopisthocotylea</taxon>
        <taxon>Polystomatidea</taxon>
        <taxon>Polystomatidae</taxon>
        <taxon>Protopolystoma</taxon>
    </lineage>
</organism>
<reference evidence="2" key="1">
    <citation type="submission" date="2018-11" db="EMBL/GenBank/DDBJ databases">
        <authorList>
            <consortium name="Pathogen Informatics"/>
        </authorList>
    </citation>
    <scope>NUCLEOTIDE SEQUENCE</scope>
</reference>
<protein>
    <submittedName>
        <fullName evidence="2">Uncharacterized protein</fullName>
    </submittedName>
</protein>
<keyword evidence="1" id="KW-0732">Signal</keyword>
<dbReference type="GO" id="GO:0036038">
    <property type="term" value="C:MKS complex"/>
    <property type="evidence" value="ECO:0007669"/>
    <property type="project" value="InterPro"/>
</dbReference>
<dbReference type="PANTHER" id="PTHR21274:SF0">
    <property type="entry name" value="MECKELIN"/>
    <property type="match status" value="1"/>
</dbReference>
<sequence>MIIILIYALQLWLEYKKIAQNFPVFHHDFPFSGIVQWLITLSIWEKCFLDRLRNFADLCCLANVSVFILSQANFGFYIHGHSPIGRADISLAGIVATLAAEQRGLTARRGLQPETDEHTYRMALPAGVRQAFNRLLSPITEATGSAGAGVGSAPATSGGGVAGTMGLGQPTTIGHVYHWSLLHETYRSVNRFLMRFISRVGAYLG</sequence>
<evidence type="ECO:0000256" key="1">
    <source>
        <dbReference type="SAM" id="SignalP"/>
    </source>
</evidence>
<feature type="signal peptide" evidence="1">
    <location>
        <begin position="1"/>
        <end position="19"/>
    </location>
</feature>
<proteinExistence type="predicted"/>
<evidence type="ECO:0000313" key="3">
    <source>
        <dbReference type="Proteomes" id="UP000784294"/>
    </source>
</evidence>
<comment type="caution">
    <text evidence="2">The sequence shown here is derived from an EMBL/GenBank/DDBJ whole genome shotgun (WGS) entry which is preliminary data.</text>
</comment>
<evidence type="ECO:0000313" key="2">
    <source>
        <dbReference type="EMBL" id="VEL10653.1"/>
    </source>
</evidence>
<name>A0A3S5FC70_9PLAT</name>
<accession>A0A3S5FC70</accession>
<dbReference type="OrthoDB" id="419138at2759"/>
<dbReference type="Proteomes" id="UP000784294">
    <property type="component" value="Unassembled WGS sequence"/>
</dbReference>
<dbReference type="Pfam" id="PF09773">
    <property type="entry name" value="Meckelin"/>
    <property type="match status" value="1"/>
</dbReference>
<feature type="chain" id="PRO_5018774892" evidence="1">
    <location>
        <begin position="20"/>
        <end position="205"/>
    </location>
</feature>